<dbReference type="InterPro" id="IPR005502">
    <property type="entry name" value="Ribosyl_crysJ1"/>
</dbReference>
<dbReference type="Proteomes" id="UP001500897">
    <property type="component" value="Unassembled WGS sequence"/>
</dbReference>
<accession>A0ABN2YI30</accession>
<reference evidence="1 2" key="1">
    <citation type="journal article" date="2019" name="Int. J. Syst. Evol. Microbiol.">
        <title>The Global Catalogue of Microorganisms (GCM) 10K type strain sequencing project: providing services to taxonomists for standard genome sequencing and annotation.</title>
        <authorList>
            <consortium name="The Broad Institute Genomics Platform"/>
            <consortium name="The Broad Institute Genome Sequencing Center for Infectious Disease"/>
            <person name="Wu L."/>
            <person name="Ma J."/>
        </authorList>
    </citation>
    <scope>NUCLEOTIDE SEQUENCE [LARGE SCALE GENOMIC DNA]</scope>
    <source>
        <strain evidence="1 2">JCM 14559</strain>
    </source>
</reference>
<comment type="caution">
    <text evidence="1">The sequence shown here is derived from an EMBL/GenBank/DDBJ whole genome shotgun (WGS) entry which is preliminary data.</text>
</comment>
<keyword evidence="2" id="KW-1185">Reference proteome</keyword>
<dbReference type="SUPFAM" id="SSF101478">
    <property type="entry name" value="ADP-ribosylglycohydrolase"/>
    <property type="match status" value="1"/>
</dbReference>
<sequence>MAGEQVEQVTEAGARGLVVGAALGDAAGVVRGVWPERGPLRVGVATQLGAFTVEGLIRASVRWSYKGICHPPSVVRSAYWRWGVMQGVVPAQGVELDGWLAEVPALRERRGSAPATVAVLRAKYGSPAPQSRGAHALTRGLALGVALALGVRDRVEQIVRETAALTHGAPDAQEAAFRAAELLALCVAGEDPLPHLPATLAALPLPPGAADLLLGPAGEPSAAELARLAPDATAVSALLGGLYVFTRFPRPQDVDAALRFAAGAPDGCSVGTTAGAFLGAAHGVDALPVALLGRLELAWELDVLARDLRREMTGSPGGGEYVPAQDAYWTRRYPGH</sequence>
<evidence type="ECO:0000313" key="1">
    <source>
        <dbReference type="EMBL" id="GAA2127609.1"/>
    </source>
</evidence>
<dbReference type="Pfam" id="PF03747">
    <property type="entry name" value="ADP_ribosyl_GH"/>
    <property type="match status" value="1"/>
</dbReference>
<dbReference type="EMBL" id="BAAANS010000151">
    <property type="protein sequence ID" value="GAA2127609.1"/>
    <property type="molecule type" value="Genomic_DNA"/>
</dbReference>
<dbReference type="Gene3D" id="1.10.4080.10">
    <property type="entry name" value="ADP-ribosylation/Crystallin J1"/>
    <property type="match status" value="1"/>
</dbReference>
<gene>
    <name evidence="1" type="ORF">GCM10009759_79830</name>
</gene>
<evidence type="ECO:0000313" key="2">
    <source>
        <dbReference type="Proteomes" id="UP001500897"/>
    </source>
</evidence>
<organism evidence="1 2">
    <name type="scientific">Kitasatospora saccharophila</name>
    <dbReference type="NCBI Taxonomy" id="407973"/>
    <lineage>
        <taxon>Bacteria</taxon>
        <taxon>Bacillati</taxon>
        <taxon>Actinomycetota</taxon>
        <taxon>Actinomycetes</taxon>
        <taxon>Kitasatosporales</taxon>
        <taxon>Streptomycetaceae</taxon>
        <taxon>Kitasatospora</taxon>
    </lineage>
</organism>
<dbReference type="InterPro" id="IPR036705">
    <property type="entry name" value="Ribosyl_crysJ1_sf"/>
</dbReference>
<proteinExistence type="predicted"/>
<dbReference type="RefSeq" id="WP_344559733.1">
    <property type="nucleotide sequence ID" value="NZ_BAAANS010000151.1"/>
</dbReference>
<protein>
    <submittedName>
        <fullName evidence="1">ADP-ribosylglycohydrolase family protein</fullName>
    </submittedName>
</protein>
<name>A0ABN2YI30_9ACTN</name>